<comment type="activity regulation">
    <text evidence="10">Na(+) is not transported, but it plays an essential structural role and its presence is essential for fluoride channel function.</text>
</comment>
<dbReference type="AlphaFoldDB" id="A0A1V0UDU0"/>
<dbReference type="PANTHER" id="PTHR28259:SF1">
    <property type="entry name" value="FLUORIDE EXPORT PROTEIN 1-RELATED"/>
    <property type="match status" value="1"/>
</dbReference>
<evidence type="ECO:0000256" key="4">
    <source>
        <dbReference type="ARBA" id="ARBA00022989"/>
    </source>
</evidence>
<evidence type="ECO:0000313" key="12">
    <source>
        <dbReference type="EMBL" id="ARF63138.1"/>
    </source>
</evidence>
<dbReference type="KEGG" id="svu:B1H20_18470"/>
<dbReference type="GO" id="GO:0062054">
    <property type="term" value="F:fluoride channel activity"/>
    <property type="evidence" value="ECO:0007669"/>
    <property type="project" value="UniProtKB-UniRule"/>
</dbReference>
<name>A0A1V0UDU0_STRVN</name>
<feature type="transmembrane region" description="Helical" evidence="10">
    <location>
        <begin position="50"/>
        <end position="73"/>
    </location>
</feature>
<organism evidence="12 13">
    <name type="scientific">Streptomyces violaceoruber</name>
    <dbReference type="NCBI Taxonomy" id="1935"/>
    <lineage>
        <taxon>Bacteria</taxon>
        <taxon>Bacillati</taxon>
        <taxon>Actinomycetota</taxon>
        <taxon>Actinomycetes</taxon>
        <taxon>Kitasatosporales</taxon>
        <taxon>Streptomycetaceae</taxon>
        <taxon>Streptomyces</taxon>
        <taxon>Streptomyces violaceoruber group</taxon>
    </lineage>
</organism>
<protein>
    <recommendedName>
        <fullName evidence="10">Fluoride-specific ion channel FluC</fullName>
    </recommendedName>
</protein>
<dbReference type="InterPro" id="IPR003691">
    <property type="entry name" value="FluC"/>
</dbReference>
<gene>
    <name evidence="10" type="primary">fluC</name>
    <name evidence="10" type="synonym">crcB</name>
    <name evidence="12" type="ORF">B1H20_18470</name>
</gene>
<evidence type="ECO:0000256" key="9">
    <source>
        <dbReference type="ARBA" id="ARBA00049940"/>
    </source>
</evidence>
<dbReference type="GO" id="GO:0140114">
    <property type="term" value="P:cellular detoxification of fluoride"/>
    <property type="evidence" value="ECO:0007669"/>
    <property type="project" value="UniProtKB-UniRule"/>
</dbReference>
<dbReference type="GO" id="GO:0005886">
    <property type="term" value="C:plasma membrane"/>
    <property type="evidence" value="ECO:0007669"/>
    <property type="project" value="UniProtKB-SubCell"/>
</dbReference>
<evidence type="ECO:0000313" key="13">
    <source>
        <dbReference type="Proteomes" id="UP000192445"/>
    </source>
</evidence>
<comment type="similarity">
    <text evidence="7 10">Belongs to the fluoride channel Fluc/FEX (TC 1.A.43) family.</text>
</comment>
<evidence type="ECO:0000256" key="2">
    <source>
        <dbReference type="ARBA" id="ARBA00022475"/>
    </source>
</evidence>
<keyword evidence="6 10" id="KW-0407">Ion channel</keyword>
<feature type="transmembrane region" description="Helical" evidence="10">
    <location>
        <begin position="21"/>
        <end position="44"/>
    </location>
</feature>
<feature type="compositionally biased region" description="Basic and acidic residues" evidence="11">
    <location>
        <begin position="153"/>
        <end position="165"/>
    </location>
</feature>
<accession>A0A1V0UDU0</accession>
<evidence type="ECO:0000256" key="5">
    <source>
        <dbReference type="ARBA" id="ARBA00023136"/>
    </source>
</evidence>
<feature type="binding site" evidence="10">
    <location>
        <position position="96"/>
    </location>
    <ligand>
        <name>Na(+)</name>
        <dbReference type="ChEBI" id="CHEBI:29101"/>
        <note>structural</note>
    </ligand>
</feature>
<keyword evidence="5 10" id="KW-0472">Membrane</keyword>
<evidence type="ECO:0000256" key="7">
    <source>
        <dbReference type="ARBA" id="ARBA00035120"/>
    </source>
</evidence>
<evidence type="ECO:0000256" key="3">
    <source>
        <dbReference type="ARBA" id="ARBA00022692"/>
    </source>
</evidence>
<evidence type="ECO:0000256" key="6">
    <source>
        <dbReference type="ARBA" id="ARBA00023303"/>
    </source>
</evidence>
<evidence type="ECO:0000256" key="1">
    <source>
        <dbReference type="ARBA" id="ARBA00004651"/>
    </source>
</evidence>
<comment type="subcellular location">
    <subcellularLocation>
        <location evidence="1 10">Cell membrane</location>
        <topology evidence="1 10">Multi-pass membrane protein</topology>
    </subcellularLocation>
</comment>
<dbReference type="RefSeq" id="WP_083192958.1">
    <property type="nucleotide sequence ID" value="NZ_CP020570.1"/>
</dbReference>
<keyword evidence="10" id="KW-0915">Sodium</keyword>
<keyword evidence="10" id="KW-0406">Ion transport</keyword>
<dbReference type="EMBL" id="CP020570">
    <property type="protein sequence ID" value="ARF63138.1"/>
    <property type="molecule type" value="Genomic_DNA"/>
</dbReference>
<evidence type="ECO:0000256" key="11">
    <source>
        <dbReference type="SAM" id="MobiDB-lite"/>
    </source>
</evidence>
<reference evidence="12 13" key="1">
    <citation type="submission" date="2017-03" db="EMBL/GenBank/DDBJ databases">
        <title>Complete Genome Sequence of a natural compounds producer, Streptomyces violaceus S21.</title>
        <authorList>
            <person name="Zhong C."/>
            <person name="Zhao Z."/>
            <person name="Fu J."/>
            <person name="Zong G."/>
            <person name="Qin R."/>
            <person name="Cao G."/>
        </authorList>
    </citation>
    <scope>NUCLEOTIDE SEQUENCE [LARGE SCALE GENOMIC DNA]</scope>
    <source>
        <strain evidence="12 13">S21</strain>
    </source>
</reference>
<keyword evidence="3 10" id="KW-0812">Transmembrane</keyword>
<feature type="region of interest" description="Disordered" evidence="11">
    <location>
        <begin position="147"/>
        <end position="174"/>
    </location>
</feature>
<keyword evidence="10" id="KW-0813">Transport</keyword>
<sequence length="174" mass="17660">MSEQEPRELPEPGPPSAPQGRVLAAVAAGGALGTLARYGALVLWPGAGGFPWTVFVVNVSGCALIGVLMVLTVERGRIAHPLVRPFLGVGVLGGYTTFSTYAADVSGLLARQEVAVAMAYTAATAVAALAAVWAAAVATRAWLDRGPGAGSDARSDVRSDTRSGARDMGTGRAV</sequence>
<dbReference type="HAMAP" id="MF_00454">
    <property type="entry name" value="FluC"/>
    <property type="match status" value="1"/>
</dbReference>
<keyword evidence="10" id="KW-0479">Metal-binding</keyword>
<feature type="transmembrane region" description="Helical" evidence="10">
    <location>
        <begin position="115"/>
        <end position="136"/>
    </location>
</feature>
<proteinExistence type="inferred from homology"/>
<keyword evidence="2 10" id="KW-1003">Cell membrane</keyword>
<feature type="transmembrane region" description="Helical" evidence="10">
    <location>
        <begin position="85"/>
        <end position="103"/>
    </location>
</feature>
<dbReference type="STRING" id="1935.B1H20_18470"/>
<evidence type="ECO:0000256" key="10">
    <source>
        <dbReference type="HAMAP-Rule" id="MF_00454"/>
    </source>
</evidence>
<comment type="catalytic activity">
    <reaction evidence="8">
        <text>fluoride(in) = fluoride(out)</text>
        <dbReference type="Rhea" id="RHEA:76159"/>
        <dbReference type="ChEBI" id="CHEBI:17051"/>
    </reaction>
    <physiologicalReaction direction="left-to-right" evidence="8">
        <dbReference type="Rhea" id="RHEA:76160"/>
    </physiologicalReaction>
</comment>
<feature type="binding site" evidence="10">
    <location>
        <position position="93"/>
    </location>
    <ligand>
        <name>Na(+)</name>
        <dbReference type="ChEBI" id="CHEBI:29101"/>
        <note>structural</note>
    </ligand>
</feature>
<dbReference type="Proteomes" id="UP000192445">
    <property type="component" value="Chromosome"/>
</dbReference>
<dbReference type="PANTHER" id="PTHR28259">
    <property type="entry name" value="FLUORIDE EXPORT PROTEIN 1-RELATED"/>
    <property type="match status" value="1"/>
</dbReference>
<dbReference type="GO" id="GO:0046872">
    <property type="term" value="F:metal ion binding"/>
    <property type="evidence" value="ECO:0007669"/>
    <property type="project" value="UniProtKB-KW"/>
</dbReference>
<keyword evidence="4 10" id="KW-1133">Transmembrane helix</keyword>
<comment type="function">
    <text evidence="9 10">Fluoride-specific ion channel. Important for reducing fluoride concentration in the cell, thus reducing its toxicity.</text>
</comment>
<dbReference type="Pfam" id="PF02537">
    <property type="entry name" value="CRCB"/>
    <property type="match status" value="1"/>
</dbReference>
<evidence type="ECO:0000256" key="8">
    <source>
        <dbReference type="ARBA" id="ARBA00035585"/>
    </source>
</evidence>